<dbReference type="AlphaFoldDB" id="A0A6A4W1J2"/>
<dbReference type="OrthoDB" id="6390950at2759"/>
<organism evidence="2 3">
    <name type="scientific">Amphibalanus amphitrite</name>
    <name type="common">Striped barnacle</name>
    <name type="synonym">Balanus amphitrite</name>
    <dbReference type="NCBI Taxonomy" id="1232801"/>
    <lineage>
        <taxon>Eukaryota</taxon>
        <taxon>Metazoa</taxon>
        <taxon>Ecdysozoa</taxon>
        <taxon>Arthropoda</taxon>
        <taxon>Crustacea</taxon>
        <taxon>Multicrustacea</taxon>
        <taxon>Cirripedia</taxon>
        <taxon>Thoracica</taxon>
        <taxon>Thoracicalcarea</taxon>
        <taxon>Balanomorpha</taxon>
        <taxon>Balanoidea</taxon>
        <taxon>Balanidae</taxon>
        <taxon>Amphibalaninae</taxon>
        <taxon>Amphibalanus</taxon>
    </lineage>
</organism>
<keyword evidence="3" id="KW-1185">Reference proteome</keyword>
<evidence type="ECO:0000313" key="2">
    <source>
        <dbReference type="EMBL" id="KAF0299813.1"/>
    </source>
</evidence>
<feature type="region of interest" description="Disordered" evidence="1">
    <location>
        <begin position="101"/>
        <end position="134"/>
    </location>
</feature>
<proteinExistence type="predicted"/>
<reference evidence="2 3" key="1">
    <citation type="submission" date="2019-07" db="EMBL/GenBank/DDBJ databases">
        <title>Draft genome assembly of a fouling barnacle, Amphibalanus amphitrite (Darwin, 1854): The first reference genome for Thecostraca.</title>
        <authorList>
            <person name="Kim W."/>
        </authorList>
    </citation>
    <scope>NUCLEOTIDE SEQUENCE [LARGE SCALE GENOMIC DNA]</scope>
    <source>
        <strain evidence="2">SNU_AA5</strain>
        <tissue evidence="2">Soma without cirri and trophi</tissue>
    </source>
</reference>
<comment type="caution">
    <text evidence="2">The sequence shown here is derived from an EMBL/GenBank/DDBJ whole genome shotgun (WGS) entry which is preliminary data.</text>
</comment>
<dbReference type="EMBL" id="VIIS01001329">
    <property type="protein sequence ID" value="KAF0299813.1"/>
    <property type="molecule type" value="Genomic_DNA"/>
</dbReference>
<sequence length="154" mass="17421">MAPSCSPVTPLALWRRRDSTNSAPLAPVSFCLPDGGRLQRELRINYNMSEVRALLADEIQFDPDQLDIYCDSEPEPVADSLVLAGLDVEHRQLTLHVQLREPAAAPVRPAGQPERHPPAAPPLKPVKGHDSQQQPFARRVYEWGMRRRCSLRWR</sequence>
<accession>A0A6A4W1J2</accession>
<protein>
    <recommendedName>
        <fullName evidence="4">Ubiquitin-like domain-containing protein</fullName>
    </recommendedName>
</protein>
<evidence type="ECO:0008006" key="4">
    <source>
        <dbReference type="Google" id="ProtNLM"/>
    </source>
</evidence>
<dbReference type="Proteomes" id="UP000440578">
    <property type="component" value="Unassembled WGS sequence"/>
</dbReference>
<gene>
    <name evidence="2" type="ORF">FJT64_027530</name>
</gene>
<evidence type="ECO:0000313" key="3">
    <source>
        <dbReference type="Proteomes" id="UP000440578"/>
    </source>
</evidence>
<evidence type="ECO:0000256" key="1">
    <source>
        <dbReference type="SAM" id="MobiDB-lite"/>
    </source>
</evidence>
<name>A0A6A4W1J2_AMPAM</name>